<reference evidence="1" key="1">
    <citation type="journal article" date="2013" name="Nature">
        <title>The genomes of four tapeworm species reveal adaptations to parasitism.</title>
        <authorList>
            <person name="Tsai I.J."/>
            <person name="Zarowiecki M."/>
            <person name="Holroyd N."/>
            <person name="Garciarrubio A."/>
            <person name="Sanchez-Flores A."/>
            <person name="Brooks K.L."/>
            <person name="Tracey A."/>
            <person name="Bobes R.J."/>
            <person name="Fragoso G."/>
            <person name="Sciutto E."/>
            <person name="Aslett M."/>
            <person name="Beasley H."/>
            <person name="Bennett H.M."/>
            <person name="Cai J."/>
            <person name="Camicia F."/>
            <person name="Clark R."/>
            <person name="Cucher M."/>
            <person name="De Silva N."/>
            <person name="Day T.A."/>
            <person name="Deplazes P."/>
            <person name="Estrada K."/>
            <person name="Fernandez C."/>
            <person name="Holland P.W."/>
            <person name="Hou J."/>
            <person name="Hu S."/>
            <person name="Huckvale T."/>
            <person name="Hung S.S."/>
            <person name="Kamenetzky L."/>
            <person name="Keane J.A."/>
            <person name="Kiss F."/>
            <person name="Koziol U."/>
            <person name="Lambert O."/>
            <person name="Liu K."/>
            <person name="Luo X."/>
            <person name="Luo Y."/>
            <person name="Macchiaroli N."/>
            <person name="Nichol S."/>
            <person name="Paps J."/>
            <person name="Parkinson J."/>
            <person name="Pouchkina-Stantcheva N."/>
            <person name="Riddiford N."/>
            <person name="Rosenzvit M."/>
            <person name="Salinas G."/>
            <person name="Wasmuth J.D."/>
            <person name="Zamanian M."/>
            <person name="Zheng Y."/>
            <person name="Cai X."/>
            <person name="Soberon X."/>
            <person name="Olson P.D."/>
            <person name="Laclette J.P."/>
            <person name="Brehm K."/>
            <person name="Berriman M."/>
            <person name="Garciarrubio A."/>
            <person name="Bobes R.J."/>
            <person name="Fragoso G."/>
            <person name="Sanchez-Flores A."/>
            <person name="Estrada K."/>
            <person name="Cevallos M.A."/>
            <person name="Morett E."/>
            <person name="Gonzalez V."/>
            <person name="Portillo T."/>
            <person name="Ochoa-Leyva A."/>
            <person name="Jose M.V."/>
            <person name="Sciutto E."/>
            <person name="Landa A."/>
            <person name="Jimenez L."/>
            <person name="Valdes V."/>
            <person name="Carrero J.C."/>
            <person name="Larralde C."/>
            <person name="Morales-Montor J."/>
            <person name="Limon-Lason J."/>
            <person name="Soberon X."/>
            <person name="Laclette J.P."/>
        </authorList>
    </citation>
    <scope>NUCLEOTIDE SEQUENCE [LARGE SCALE GENOMIC DNA]</scope>
</reference>
<name>A0A068YDR8_ECHMU</name>
<dbReference type="Proteomes" id="UP000017246">
    <property type="component" value="Unassembled WGS sequence"/>
</dbReference>
<proteinExistence type="predicted"/>
<protein>
    <submittedName>
        <fullName evidence="1">Uncharacterized protein</fullName>
    </submittedName>
</protein>
<dbReference type="EMBL" id="LN902842">
    <property type="protein sequence ID" value="CDS42919.1"/>
    <property type="molecule type" value="Genomic_DNA"/>
</dbReference>
<evidence type="ECO:0000313" key="1">
    <source>
        <dbReference type="EMBL" id="CDS42919.1"/>
    </source>
</evidence>
<keyword evidence="2" id="KW-1185">Reference proteome</keyword>
<dbReference type="AlphaFoldDB" id="A0A068YDR8"/>
<sequence length="42" mass="4773">MVSQHADEGRPPKVDVIVEGIASSLLRLRSWQKSSSWMRCKC</sequence>
<organism evidence="1 2">
    <name type="scientific">Echinococcus multilocularis</name>
    <name type="common">Fox tapeworm</name>
    <dbReference type="NCBI Taxonomy" id="6211"/>
    <lineage>
        <taxon>Eukaryota</taxon>
        <taxon>Metazoa</taxon>
        <taxon>Spiralia</taxon>
        <taxon>Lophotrochozoa</taxon>
        <taxon>Platyhelminthes</taxon>
        <taxon>Cestoda</taxon>
        <taxon>Eucestoda</taxon>
        <taxon>Cyclophyllidea</taxon>
        <taxon>Taeniidae</taxon>
        <taxon>Echinococcus</taxon>
    </lineage>
</organism>
<accession>A0A068YDR8</accession>
<gene>
    <name evidence="1" type="ORF">EmuJ_001064300</name>
</gene>
<reference evidence="1" key="2">
    <citation type="submission" date="2015-11" db="EMBL/GenBank/DDBJ databases">
        <authorList>
            <person name="Zhang Y."/>
            <person name="Guo Z."/>
        </authorList>
    </citation>
    <scope>NUCLEOTIDE SEQUENCE</scope>
</reference>
<evidence type="ECO:0000313" key="2">
    <source>
        <dbReference type="Proteomes" id="UP000017246"/>
    </source>
</evidence>